<dbReference type="KEGG" id="bapa:BBC0178_000550"/>
<keyword evidence="2" id="KW-1185">Reference proteome</keyword>
<reference evidence="1 2" key="1">
    <citation type="submission" date="2016-11" db="EMBL/GenBank/DDBJ databases">
        <title>Comparative genomics of Bartonella apis.</title>
        <authorList>
            <person name="Engel P."/>
        </authorList>
    </citation>
    <scope>NUCLEOTIDE SEQUENCE [LARGE SCALE GENOMIC DNA]</scope>
    <source>
        <strain evidence="1 2">BBC0178</strain>
    </source>
</reference>
<organism evidence="1 2">
    <name type="scientific">Bartonella apihabitans</name>
    <dbReference type="NCBI Taxonomy" id="2750929"/>
    <lineage>
        <taxon>Bacteria</taxon>
        <taxon>Pseudomonadati</taxon>
        <taxon>Pseudomonadota</taxon>
        <taxon>Alphaproteobacteria</taxon>
        <taxon>Hyphomicrobiales</taxon>
        <taxon>Bartonellaceae</taxon>
        <taxon>Bartonella</taxon>
    </lineage>
</organism>
<dbReference type="Proteomes" id="UP000189660">
    <property type="component" value="Chromosome"/>
</dbReference>
<dbReference type="EMBL" id="CP015820">
    <property type="protein sequence ID" value="AQT41563.1"/>
    <property type="molecule type" value="Genomic_DNA"/>
</dbReference>
<sequence length="45" mass="5389">MIKRQLYGLHLNEKREGNPDGYLLFNLFERQTPVDFTRNSGMEFL</sequence>
<name>A0A1U9M8C6_9HYPH</name>
<proteinExistence type="predicted"/>
<gene>
    <name evidence="1" type="ORF">BBC0178_000550</name>
</gene>
<evidence type="ECO:0000313" key="2">
    <source>
        <dbReference type="Proteomes" id="UP000189660"/>
    </source>
</evidence>
<dbReference type="AlphaFoldDB" id="A0A1U9M8C6"/>
<protein>
    <submittedName>
        <fullName evidence="1">Uncharacterized protein</fullName>
    </submittedName>
</protein>
<accession>A0A1U9M8C6</accession>
<evidence type="ECO:0000313" key="1">
    <source>
        <dbReference type="EMBL" id="AQT41563.1"/>
    </source>
</evidence>